<dbReference type="EMBL" id="MN738963">
    <property type="protein sequence ID" value="QHT33317.1"/>
    <property type="molecule type" value="Genomic_DNA"/>
</dbReference>
<reference evidence="1" key="1">
    <citation type="journal article" date="2020" name="Nature">
        <title>Giant virus diversity and host interactions through global metagenomics.</title>
        <authorList>
            <person name="Schulz F."/>
            <person name="Roux S."/>
            <person name="Paez-Espino D."/>
            <person name="Jungbluth S."/>
            <person name="Walsh D.A."/>
            <person name="Denef V.J."/>
            <person name="McMahon K.D."/>
            <person name="Konstantinidis K.T."/>
            <person name="Eloe-Fadrosh E.A."/>
            <person name="Kyrpides N.C."/>
            <person name="Woyke T."/>
        </authorList>
    </citation>
    <scope>NUCLEOTIDE SEQUENCE</scope>
    <source>
        <strain evidence="1">GVMAG-M-3300009161-34</strain>
    </source>
</reference>
<organism evidence="1">
    <name type="scientific">viral metagenome</name>
    <dbReference type="NCBI Taxonomy" id="1070528"/>
    <lineage>
        <taxon>unclassified sequences</taxon>
        <taxon>metagenomes</taxon>
        <taxon>organismal metagenomes</taxon>
    </lineage>
</organism>
<sequence>MSLTKLNYTGRYQHLKGIKIPSYPSLKYQELIRDNRFTVDIDTLHSNDKNSLDIYTNTIPTNIIWTPTDEVVPNPLDMPIQEQSLPPSLSSPSSSVSDNVKQVNPLGFIILRNIINSITNEYWKECYRCIRRLYPDNRILIIDDNSKKQFVSNEVLTNTMIIESEFPKRGEFLPYYYYLRTNFCEKVVILHDSMFIKKYINFNSVVDDYRILIHFGKEFINDRESFPSQINMLRALNSDKLNNFYNKKDQNYWSGCFGSMSVITYKYLKQIDDEFHISRLIPVITCRIDRCAFERILGCILQSKNKTSSLLGHLTLNCDWRLNFNTYKNNSYNSNLPIIKIFTGR</sequence>
<accession>A0A6C0EW32</accession>
<proteinExistence type="predicted"/>
<protein>
    <submittedName>
        <fullName evidence="1">Uncharacterized protein</fullName>
    </submittedName>
</protein>
<name>A0A6C0EW32_9ZZZZ</name>
<dbReference type="AlphaFoldDB" id="A0A6C0EW32"/>
<evidence type="ECO:0000313" key="1">
    <source>
        <dbReference type="EMBL" id="QHT33317.1"/>
    </source>
</evidence>